<keyword evidence="4" id="KW-1185">Reference proteome</keyword>
<dbReference type="OrthoDB" id="528778at2"/>
<dbReference type="EMBL" id="CP017147">
    <property type="protein sequence ID" value="AOO81800.1"/>
    <property type="molecule type" value="Genomic_DNA"/>
</dbReference>
<dbReference type="PANTHER" id="PTHR43796">
    <property type="entry name" value="CARBOXYNORSPERMIDINE SYNTHASE"/>
    <property type="match status" value="1"/>
</dbReference>
<organism evidence="3 4">
    <name type="scientific">Bosea vaviloviae</name>
    <dbReference type="NCBI Taxonomy" id="1526658"/>
    <lineage>
        <taxon>Bacteria</taxon>
        <taxon>Pseudomonadati</taxon>
        <taxon>Pseudomonadota</taxon>
        <taxon>Alphaproteobacteria</taxon>
        <taxon>Hyphomicrobiales</taxon>
        <taxon>Boseaceae</taxon>
        <taxon>Bosea</taxon>
    </lineage>
</organism>
<evidence type="ECO:0008006" key="5">
    <source>
        <dbReference type="Google" id="ProtNLM"/>
    </source>
</evidence>
<evidence type="ECO:0000259" key="2">
    <source>
        <dbReference type="Pfam" id="PF13761"/>
    </source>
</evidence>
<protein>
    <recommendedName>
        <fullName evidence="5">DUF4166 domain-containing protein</fullName>
    </recommendedName>
</protein>
<dbReference type="STRING" id="1526658.BHK69_16285"/>
<dbReference type="KEGG" id="bvv:BHK69_16285"/>
<dbReference type="Proteomes" id="UP000094969">
    <property type="component" value="Chromosome"/>
</dbReference>
<dbReference type="SUPFAM" id="SSF51735">
    <property type="entry name" value="NAD(P)-binding Rossmann-fold domains"/>
    <property type="match status" value="1"/>
</dbReference>
<dbReference type="Gene3D" id="3.40.50.720">
    <property type="entry name" value="NAD(P)-binding Rossmann-like Domain"/>
    <property type="match status" value="1"/>
</dbReference>
<dbReference type="RefSeq" id="WP_069691010.1">
    <property type="nucleotide sequence ID" value="NZ_CP017147.1"/>
</dbReference>
<accession>A0A1D7U356</accession>
<proteinExistence type="predicted"/>
<reference evidence="3 4" key="1">
    <citation type="journal article" date="2015" name="Antonie Van Leeuwenhoek">
        <title>Bosea vaviloviae sp. nov., a new species of slow-growing rhizobia isolated from nodules of the relict species Vavilovia formosa (Stev.) Fed.</title>
        <authorList>
            <person name="Safronova V.I."/>
            <person name="Kuznetsova I.G."/>
            <person name="Sazanova A.L."/>
            <person name="Kimeklis A.K."/>
            <person name="Belimov A.A."/>
            <person name="Andronov E.E."/>
            <person name="Pinaev A.G."/>
            <person name="Chizhevskaya E.P."/>
            <person name="Pukhaev A.R."/>
            <person name="Popov K.P."/>
            <person name="Willems A."/>
            <person name="Tikhonovich I.A."/>
        </authorList>
    </citation>
    <scope>NUCLEOTIDE SEQUENCE [LARGE SCALE GENOMIC DNA]</scope>
    <source>
        <strain evidence="3 4">Vaf18</strain>
    </source>
</reference>
<dbReference type="Pfam" id="PF13761">
    <property type="entry name" value="DUF4166"/>
    <property type="match status" value="1"/>
</dbReference>
<feature type="domain" description="Saccharopine dehydrogenase NADP binding" evidence="1">
    <location>
        <begin position="6"/>
        <end position="108"/>
    </location>
</feature>
<dbReference type="AlphaFoldDB" id="A0A1D7U356"/>
<name>A0A1D7U356_9HYPH</name>
<evidence type="ECO:0000313" key="4">
    <source>
        <dbReference type="Proteomes" id="UP000094969"/>
    </source>
</evidence>
<evidence type="ECO:0000313" key="3">
    <source>
        <dbReference type="EMBL" id="AOO81800.1"/>
    </source>
</evidence>
<dbReference type="InterPro" id="IPR036291">
    <property type="entry name" value="NAD(P)-bd_dom_sf"/>
</dbReference>
<gene>
    <name evidence="3" type="ORF">BHK69_16285</name>
</gene>
<dbReference type="InterPro" id="IPR025311">
    <property type="entry name" value="DUF4166"/>
</dbReference>
<dbReference type="PANTHER" id="PTHR43796:SF2">
    <property type="entry name" value="CARBOXYNORSPERMIDINE SYNTHASE"/>
    <property type="match status" value="1"/>
</dbReference>
<dbReference type="InterPro" id="IPR005097">
    <property type="entry name" value="Sacchrp_dh_NADP-bd"/>
</dbReference>
<feature type="domain" description="DUF4166" evidence="2">
    <location>
        <begin position="391"/>
        <end position="552"/>
    </location>
</feature>
<dbReference type="Pfam" id="PF03435">
    <property type="entry name" value="Sacchrp_dh_NADP"/>
    <property type="match status" value="1"/>
</dbReference>
<evidence type="ECO:0000259" key="1">
    <source>
        <dbReference type="Pfam" id="PF03435"/>
    </source>
</evidence>
<sequence>MTTKRVLLIGGTGVFGQRLARHLAGMDGLDLTITSRSQAKARALADSIATAATTTILGIGLDHRRDLDSALAILSPWLVIDASGPFQGASYDVPRAALTAGAHVVDLADARDYILGFGPALDGLAHERGLVALAGASSTPALSSAAVTALTEGWRRIDTLDITITPGGRSEVGEAVIAAILSYAGRPIPIWCEGELQETHGWVDGRRVAMPGLGSRRVAAVETVDAQWLGPRLDVRSRIAFQAGLESPIEQFGIGMLARLRKRGWLGELKPLIPALLAGRRLTRLPTSDRGGMLVEATGLDANGELRTARWSLLAEQGDGPHVPTLPAAAALRALLAGQIAPGARPAAGALTLAAIAAEMTPYAISTHRQTTSHGEAVFEAALGETAFAALAAPLQALHGKNGPPVWHGRSEIETGDGFIARLLRKIIGLPPAGRDIPLTFSIERIASPSGPAELWTRNFGGARFSSRLSTDAKGALFEAFGPLSFRLDPAARDGGLALPVASLRCLGLPLPAFLLPKSDALEYADTEGRFRFDVKLTLPFIGLLTHYKGWLLPADGADEPRLEAVRATSHSVG</sequence>